<dbReference type="Proteomes" id="UP001054945">
    <property type="component" value="Unassembled WGS sequence"/>
</dbReference>
<evidence type="ECO:0000313" key="2">
    <source>
        <dbReference type="Proteomes" id="UP001054945"/>
    </source>
</evidence>
<gene>
    <name evidence="1" type="ORF">CEXT_481431</name>
</gene>
<organism evidence="1 2">
    <name type="scientific">Caerostris extrusa</name>
    <name type="common">Bark spider</name>
    <name type="synonym">Caerostris bankana</name>
    <dbReference type="NCBI Taxonomy" id="172846"/>
    <lineage>
        <taxon>Eukaryota</taxon>
        <taxon>Metazoa</taxon>
        <taxon>Ecdysozoa</taxon>
        <taxon>Arthropoda</taxon>
        <taxon>Chelicerata</taxon>
        <taxon>Arachnida</taxon>
        <taxon>Araneae</taxon>
        <taxon>Araneomorphae</taxon>
        <taxon>Entelegynae</taxon>
        <taxon>Araneoidea</taxon>
        <taxon>Araneidae</taxon>
        <taxon>Caerostris</taxon>
    </lineage>
</organism>
<comment type="caution">
    <text evidence="1">The sequence shown here is derived from an EMBL/GenBank/DDBJ whole genome shotgun (WGS) entry which is preliminary data.</text>
</comment>
<reference evidence="1 2" key="1">
    <citation type="submission" date="2021-06" db="EMBL/GenBank/DDBJ databases">
        <title>Caerostris extrusa draft genome.</title>
        <authorList>
            <person name="Kono N."/>
            <person name="Arakawa K."/>
        </authorList>
    </citation>
    <scope>NUCLEOTIDE SEQUENCE [LARGE SCALE GENOMIC DNA]</scope>
</reference>
<dbReference type="AlphaFoldDB" id="A0AAV4W9M2"/>
<protein>
    <submittedName>
        <fullName evidence="1">Uncharacterized protein</fullName>
    </submittedName>
</protein>
<evidence type="ECO:0000313" key="1">
    <source>
        <dbReference type="EMBL" id="GIY79506.1"/>
    </source>
</evidence>
<sequence>MNTQGACLSIRTRWNELEQSSFSLPRGPNENPAIYRLLCQDASRVGHVNHFDSYERNGRKRGCPSEQDGNGWRQCSFSLERRPNENPAIYRLLYQDASRVGHVTHFDSYETNGGKVFGEIADNKKKNKR</sequence>
<accession>A0AAV4W9M2</accession>
<name>A0AAV4W9M2_CAEEX</name>
<keyword evidence="2" id="KW-1185">Reference proteome</keyword>
<dbReference type="EMBL" id="BPLR01015897">
    <property type="protein sequence ID" value="GIY79506.1"/>
    <property type="molecule type" value="Genomic_DNA"/>
</dbReference>
<proteinExistence type="predicted"/>